<feature type="compositionally biased region" description="Basic and acidic residues" evidence="1">
    <location>
        <begin position="1"/>
        <end position="17"/>
    </location>
</feature>
<protein>
    <submittedName>
        <fullName evidence="2">Uncharacterized protein</fullName>
    </submittedName>
</protein>
<proteinExistence type="predicted"/>
<reference evidence="2" key="1">
    <citation type="journal article" date="2022" name="Front. Genet.">
        <title>Chromosome-Scale Assembly of the Dendrobium nobile Genome Provides Insights Into the Molecular Mechanism of the Biosynthesis of the Medicinal Active Ingredient of Dendrobium.</title>
        <authorList>
            <person name="Xu Q."/>
            <person name="Niu S.-C."/>
            <person name="Li K.-L."/>
            <person name="Zheng P.-J."/>
            <person name="Zhang X.-J."/>
            <person name="Jia Y."/>
            <person name="Liu Y."/>
            <person name="Niu Y.-X."/>
            <person name="Yu L.-H."/>
            <person name="Chen D.-F."/>
            <person name="Zhang G.-Q."/>
        </authorList>
    </citation>
    <scope>NUCLEOTIDE SEQUENCE</scope>
    <source>
        <tissue evidence="2">Leaf</tissue>
    </source>
</reference>
<feature type="compositionally biased region" description="Basic and acidic residues" evidence="1">
    <location>
        <begin position="63"/>
        <end position="86"/>
    </location>
</feature>
<comment type="caution">
    <text evidence="2">The sequence shown here is derived from an EMBL/GenBank/DDBJ whole genome shotgun (WGS) entry which is preliminary data.</text>
</comment>
<feature type="region of interest" description="Disordered" evidence="1">
    <location>
        <begin position="1"/>
        <end position="20"/>
    </location>
</feature>
<gene>
    <name evidence="2" type="ORF">KFK09_004370</name>
</gene>
<sequence length="94" mass="11086">MTNEKITHSTKQEETKSNKTRIFINYRAKLHLPKRPRIKKILMKLKESSEISPQKPNFTNAKQKPDTGSENVKRQEQEEGREKTNYEGKQTNRS</sequence>
<dbReference type="EMBL" id="JAGYWB010000004">
    <property type="protein sequence ID" value="KAI0524980.1"/>
    <property type="molecule type" value="Genomic_DNA"/>
</dbReference>
<name>A0A8T3C3W0_DENNO</name>
<feature type="compositionally biased region" description="Polar residues" evidence="1">
    <location>
        <begin position="50"/>
        <end position="62"/>
    </location>
</feature>
<feature type="region of interest" description="Disordered" evidence="1">
    <location>
        <begin position="44"/>
        <end position="94"/>
    </location>
</feature>
<dbReference type="AlphaFoldDB" id="A0A8T3C3W0"/>
<organism evidence="2 3">
    <name type="scientific">Dendrobium nobile</name>
    <name type="common">Orchid</name>
    <dbReference type="NCBI Taxonomy" id="94219"/>
    <lineage>
        <taxon>Eukaryota</taxon>
        <taxon>Viridiplantae</taxon>
        <taxon>Streptophyta</taxon>
        <taxon>Embryophyta</taxon>
        <taxon>Tracheophyta</taxon>
        <taxon>Spermatophyta</taxon>
        <taxon>Magnoliopsida</taxon>
        <taxon>Liliopsida</taxon>
        <taxon>Asparagales</taxon>
        <taxon>Orchidaceae</taxon>
        <taxon>Epidendroideae</taxon>
        <taxon>Malaxideae</taxon>
        <taxon>Dendrobiinae</taxon>
        <taxon>Dendrobium</taxon>
    </lineage>
</organism>
<evidence type="ECO:0000256" key="1">
    <source>
        <dbReference type="SAM" id="MobiDB-lite"/>
    </source>
</evidence>
<keyword evidence="3" id="KW-1185">Reference proteome</keyword>
<evidence type="ECO:0000313" key="3">
    <source>
        <dbReference type="Proteomes" id="UP000829196"/>
    </source>
</evidence>
<evidence type="ECO:0000313" key="2">
    <source>
        <dbReference type="EMBL" id="KAI0524980.1"/>
    </source>
</evidence>
<accession>A0A8T3C3W0</accession>
<dbReference type="Proteomes" id="UP000829196">
    <property type="component" value="Unassembled WGS sequence"/>
</dbReference>